<accession>A0ABS2HG46</accession>
<dbReference type="RefSeq" id="WP_205157676.1">
    <property type="nucleotide sequence ID" value="NZ_JAFEUM010000002.1"/>
</dbReference>
<sequence length="282" mass="31154">MRAQPFLISLCALVLTACSSTQSVDHKIDPPLCQLTCSSNFAAFPYIQLKENETINLDIDGKSPVGQFTAGNSHFGAFRLNERSAESQVTISGLMINDSVFAPEVHILTPDFQVAETFTLDQFDILPSDAFTRTRFVLRTNVDVAKTPYFIVYTDASRLGEHIQVEHPARRRAKEFGEVMPMVTDPRYIHQPTGKIEIQIKSLKLQSMNALGTTLHNSQQGSTSPLVTVLPETKQYFFSAIQQAVANDDLDSAMALVAEASALNIPEARDVFIDAVRSTTLQ</sequence>
<evidence type="ECO:0000313" key="3">
    <source>
        <dbReference type="Proteomes" id="UP000809621"/>
    </source>
</evidence>
<dbReference type="PROSITE" id="PS51257">
    <property type="entry name" value="PROKAR_LIPOPROTEIN"/>
    <property type="match status" value="1"/>
</dbReference>
<organism evidence="2 3">
    <name type="scientific">Vibrio ulleungensis</name>
    <dbReference type="NCBI Taxonomy" id="2807619"/>
    <lineage>
        <taxon>Bacteria</taxon>
        <taxon>Pseudomonadati</taxon>
        <taxon>Pseudomonadota</taxon>
        <taxon>Gammaproteobacteria</taxon>
        <taxon>Vibrionales</taxon>
        <taxon>Vibrionaceae</taxon>
        <taxon>Vibrio</taxon>
    </lineage>
</organism>
<protein>
    <submittedName>
        <fullName evidence="2">Transcriptional regulator</fullName>
    </submittedName>
</protein>
<dbReference type="Pfam" id="PF07148">
    <property type="entry name" value="MalM"/>
    <property type="match status" value="1"/>
</dbReference>
<feature type="signal peptide" evidence="1">
    <location>
        <begin position="1"/>
        <end position="23"/>
    </location>
</feature>
<dbReference type="Proteomes" id="UP000809621">
    <property type="component" value="Unassembled WGS sequence"/>
</dbReference>
<evidence type="ECO:0000256" key="1">
    <source>
        <dbReference type="SAM" id="SignalP"/>
    </source>
</evidence>
<evidence type="ECO:0000313" key="2">
    <source>
        <dbReference type="EMBL" id="MBM7036071.1"/>
    </source>
</evidence>
<dbReference type="InterPro" id="IPR010794">
    <property type="entry name" value="MalM"/>
</dbReference>
<keyword evidence="1" id="KW-0732">Signal</keyword>
<feature type="chain" id="PRO_5045362974" evidence="1">
    <location>
        <begin position="24"/>
        <end position="282"/>
    </location>
</feature>
<keyword evidence="3" id="KW-1185">Reference proteome</keyword>
<proteinExistence type="predicted"/>
<dbReference type="EMBL" id="JAFEUM010000002">
    <property type="protein sequence ID" value="MBM7036071.1"/>
    <property type="molecule type" value="Genomic_DNA"/>
</dbReference>
<comment type="caution">
    <text evidence="2">The sequence shown here is derived from an EMBL/GenBank/DDBJ whole genome shotgun (WGS) entry which is preliminary data.</text>
</comment>
<reference evidence="2 3" key="1">
    <citation type="submission" date="2021-02" db="EMBL/GenBank/DDBJ databases">
        <authorList>
            <person name="Park J.-S."/>
        </authorList>
    </citation>
    <scope>NUCLEOTIDE SEQUENCE [LARGE SCALE GENOMIC DNA]</scope>
    <source>
        <strain evidence="2 3">188UL20-2</strain>
    </source>
</reference>
<name>A0ABS2HG46_9VIBR</name>
<gene>
    <name evidence="2" type="ORF">JQC93_06570</name>
</gene>